<dbReference type="HOGENOM" id="CLU_066192_44_1_9"/>
<name>F8IDF5_ALIAT</name>
<sequence>MVMMRSRLRERRLELNMSYQELAQAIGVSERAVRYIEKGERQPSWKTARKLSETLGLTLEEVMFNDSDNHVA</sequence>
<dbReference type="InterPro" id="IPR010982">
    <property type="entry name" value="Lambda_DNA-bd_dom_sf"/>
</dbReference>
<dbReference type="SMART" id="SM00530">
    <property type="entry name" value="HTH_XRE"/>
    <property type="match status" value="1"/>
</dbReference>
<evidence type="ECO:0000259" key="2">
    <source>
        <dbReference type="PROSITE" id="PS50943"/>
    </source>
</evidence>
<dbReference type="EMBL" id="CP002902">
    <property type="protein sequence ID" value="AEJ43808.1"/>
    <property type="molecule type" value="Genomic_DNA"/>
</dbReference>
<dbReference type="AlphaFoldDB" id="F8IDF5"/>
<evidence type="ECO:0000313" key="3">
    <source>
        <dbReference type="EMBL" id="AEJ43808.1"/>
    </source>
</evidence>
<evidence type="ECO:0000256" key="1">
    <source>
        <dbReference type="ARBA" id="ARBA00023125"/>
    </source>
</evidence>
<dbReference type="KEGG" id="aad:TC41_1892"/>
<dbReference type="Gene3D" id="1.10.260.40">
    <property type="entry name" value="lambda repressor-like DNA-binding domains"/>
    <property type="match status" value="1"/>
</dbReference>
<dbReference type="InterPro" id="IPR001387">
    <property type="entry name" value="Cro/C1-type_HTH"/>
</dbReference>
<dbReference type="eggNOG" id="COG1476">
    <property type="taxonomic scope" value="Bacteria"/>
</dbReference>
<dbReference type="GO" id="GO:0003677">
    <property type="term" value="F:DNA binding"/>
    <property type="evidence" value="ECO:0007669"/>
    <property type="project" value="UniProtKB-KW"/>
</dbReference>
<organism evidence="3 4">
    <name type="scientific">Alicyclobacillus acidocaldarius (strain Tc-4-1)</name>
    <name type="common">Bacillus acidocaldarius</name>
    <dbReference type="NCBI Taxonomy" id="1048834"/>
    <lineage>
        <taxon>Bacteria</taxon>
        <taxon>Bacillati</taxon>
        <taxon>Bacillota</taxon>
        <taxon>Bacilli</taxon>
        <taxon>Bacillales</taxon>
        <taxon>Alicyclobacillaceae</taxon>
        <taxon>Alicyclobacillus</taxon>
    </lineage>
</organism>
<dbReference type="SUPFAM" id="SSF47413">
    <property type="entry name" value="lambda repressor-like DNA-binding domains"/>
    <property type="match status" value="1"/>
</dbReference>
<reference evidence="4" key="2">
    <citation type="submission" date="2011-06" db="EMBL/GenBank/DDBJ databases">
        <title>The complete genome sequence of Alicyclobacillus acidocaldarius sp. Tc-4-1.</title>
        <authorList>
            <person name="Chen Y."/>
            <person name="He Y."/>
            <person name="Dong Z."/>
            <person name="Hu S."/>
        </authorList>
    </citation>
    <scope>NUCLEOTIDE SEQUENCE [LARGE SCALE GENOMIC DNA]</scope>
    <source>
        <strain evidence="4">Tc-4-1</strain>
    </source>
</reference>
<reference evidence="3 4" key="1">
    <citation type="journal article" date="2011" name="J. Bacteriol.">
        <title>Complete Genome Sequence of Alicyclobacillus acidocaldarius Strain Tc-4-1.</title>
        <authorList>
            <person name="Chen Y."/>
            <person name="He Y."/>
            <person name="Zhang B."/>
            <person name="Yang J."/>
            <person name="Li W."/>
            <person name="Dong Z."/>
            <person name="Hu S."/>
        </authorList>
    </citation>
    <scope>NUCLEOTIDE SEQUENCE [LARGE SCALE GENOMIC DNA]</scope>
    <source>
        <strain evidence="3 4">Tc-4-1</strain>
    </source>
</reference>
<feature type="domain" description="HTH cro/C1-type" evidence="2">
    <location>
        <begin position="8"/>
        <end position="62"/>
    </location>
</feature>
<evidence type="ECO:0000313" key="4">
    <source>
        <dbReference type="Proteomes" id="UP000000292"/>
    </source>
</evidence>
<gene>
    <name evidence="3" type="ordered locus">TC41_1892</name>
</gene>
<dbReference type="PATRIC" id="fig|1048834.4.peg.1785"/>
<protein>
    <recommendedName>
        <fullName evidence="2">HTH cro/C1-type domain-containing protein</fullName>
    </recommendedName>
</protein>
<dbReference type="PANTHER" id="PTHR46558:SF4">
    <property type="entry name" value="DNA-BIDING PHAGE PROTEIN"/>
    <property type="match status" value="1"/>
</dbReference>
<dbReference type="CDD" id="cd00093">
    <property type="entry name" value="HTH_XRE"/>
    <property type="match status" value="1"/>
</dbReference>
<dbReference type="Pfam" id="PF01381">
    <property type="entry name" value="HTH_3"/>
    <property type="match status" value="1"/>
</dbReference>
<dbReference type="Proteomes" id="UP000000292">
    <property type="component" value="Chromosome"/>
</dbReference>
<keyword evidence="1" id="KW-0238">DNA-binding</keyword>
<dbReference type="PROSITE" id="PS50943">
    <property type="entry name" value="HTH_CROC1"/>
    <property type="match status" value="1"/>
</dbReference>
<proteinExistence type="predicted"/>
<accession>F8IDF5</accession>
<dbReference type="PANTHER" id="PTHR46558">
    <property type="entry name" value="TRACRIPTIONAL REGULATORY PROTEIN-RELATED-RELATED"/>
    <property type="match status" value="1"/>
</dbReference>